<proteinExistence type="predicted"/>
<sequence length="257" mass="30214">MNKKKFLNDTPDRVDQGSDNQNSTAKIPDQPFEVRTSWEGCAVQKIKNIADRSIEDLDLNNNNGATIKIINFFHYAKIIIFLLEFWYKQKKHDRQDIIFLVAGFYVQLQASDLYCCPVNKHEKDDRNLNYATMKTSKKFTKKYSETVWNYMVGNHAKVKSYVQTPEDATAICAILFSEVIRYPDMFFHNILMMMHYKSWDEFCDYHPMVTGGTWKHQGEDVPKKVEKRKHQNLLFCAKKIIRNEGKRDTLFQVNSTV</sequence>
<dbReference type="Proteomes" id="UP001479290">
    <property type="component" value="Unassembled WGS sequence"/>
</dbReference>
<feature type="region of interest" description="Disordered" evidence="1">
    <location>
        <begin position="1"/>
        <end position="29"/>
    </location>
</feature>
<name>A0AAW1ZAF1_CULAL</name>
<evidence type="ECO:0000313" key="2">
    <source>
        <dbReference type="EMBL" id="KAK9957873.1"/>
    </source>
</evidence>
<protein>
    <submittedName>
        <fullName evidence="2">Uncharacterized protein</fullName>
    </submittedName>
</protein>
<keyword evidence="3" id="KW-1185">Reference proteome</keyword>
<gene>
    <name evidence="2" type="ORF">ABG768_012076</name>
</gene>
<accession>A0AAW1ZAF1</accession>
<evidence type="ECO:0000256" key="1">
    <source>
        <dbReference type="SAM" id="MobiDB-lite"/>
    </source>
</evidence>
<evidence type="ECO:0000313" key="3">
    <source>
        <dbReference type="Proteomes" id="UP001479290"/>
    </source>
</evidence>
<feature type="compositionally biased region" description="Basic and acidic residues" evidence="1">
    <location>
        <begin position="1"/>
        <end position="16"/>
    </location>
</feature>
<organism evidence="2 3">
    <name type="scientific">Culter alburnus</name>
    <name type="common">Topmouth culter</name>
    <dbReference type="NCBI Taxonomy" id="194366"/>
    <lineage>
        <taxon>Eukaryota</taxon>
        <taxon>Metazoa</taxon>
        <taxon>Chordata</taxon>
        <taxon>Craniata</taxon>
        <taxon>Vertebrata</taxon>
        <taxon>Euteleostomi</taxon>
        <taxon>Actinopterygii</taxon>
        <taxon>Neopterygii</taxon>
        <taxon>Teleostei</taxon>
        <taxon>Ostariophysi</taxon>
        <taxon>Cypriniformes</taxon>
        <taxon>Xenocyprididae</taxon>
        <taxon>Xenocypridinae</taxon>
        <taxon>Culter</taxon>
    </lineage>
</organism>
<comment type="caution">
    <text evidence="2">The sequence shown here is derived from an EMBL/GenBank/DDBJ whole genome shotgun (WGS) entry which is preliminary data.</text>
</comment>
<dbReference type="AlphaFoldDB" id="A0AAW1ZAF1"/>
<reference evidence="2 3" key="1">
    <citation type="submission" date="2024-05" db="EMBL/GenBank/DDBJ databases">
        <title>A high-quality chromosomal-level genome assembly of Topmouth culter (Culter alburnus).</title>
        <authorList>
            <person name="Zhao H."/>
        </authorList>
    </citation>
    <scope>NUCLEOTIDE SEQUENCE [LARGE SCALE GENOMIC DNA]</scope>
    <source>
        <strain evidence="2">CATC2023</strain>
        <tissue evidence="2">Muscle</tissue>
    </source>
</reference>
<dbReference type="EMBL" id="JAWDJR010000019">
    <property type="protein sequence ID" value="KAK9957873.1"/>
    <property type="molecule type" value="Genomic_DNA"/>
</dbReference>